<dbReference type="PANTHER" id="PTHR22753">
    <property type="entry name" value="TRANSMEMBRANE PROTEIN 68"/>
    <property type="match status" value="1"/>
</dbReference>
<comment type="similarity">
    <text evidence="1 4">Belongs to the diacylglycerol acyltransferase family.</text>
</comment>
<comment type="subcellular location">
    <subcellularLocation>
        <location evidence="4">Endoplasmic reticulum membrane</location>
        <topology evidence="4">Multi-pass membrane protein</topology>
    </subcellularLocation>
</comment>
<dbReference type="UniPathway" id="UPA00282"/>
<dbReference type="GO" id="GO:0019432">
    <property type="term" value="P:triglyceride biosynthetic process"/>
    <property type="evidence" value="ECO:0007669"/>
    <property type="project" value="UniProtKB-UniRule"/>
</dbReference>
<keyword evidence="4" id="KW-0472">Membrane</keyword>
<dbReference type="InterPro" id="IPR007130">
    <property type="entry name" value="DAGAT"/>
</dbReference>
<keyword evidence="4" id="KW-0812">Transmembrane</keyword>
<keyword evidence="2" id="KW-0808">Transferase</keyword>
<gene>
    <name evidence="5" type="ORF">CcCBS67573_g02061</name>
</gene>
<dbReference type="EC" id="2.3.1.20" evidence="4"/>
<dbReference type="OrthoDB" id="44277at2759"/>
<feature type="transmembrane region" description="Helical" evidence="4">
    <location>
        <begin position="80"/>
        <end position="100"/>
    </location>
</feature>
<evidence type="ECO:0000256" key="1">
    <source>
        <dbReference type="ARBA" id="ARBA00005420"/>
    </source>
</evidence>
<keyword evidence="4" id="KW-0256">Endoplasmic reticulum</keyword>
<evidence type="ECO:0000256" key="4">
    <source>
        <dbReference type="RuleBase" id="RU367023"/>
    </source>
</evidence>
<dbReference type="AlphaFoldDB" id="A0A507FM02"/>
<organism evidence="5 6">
    <name type="scientific">Chytriomyces confervae</name>
    <dbReference type="NCBI Taxonomy" id="246404"/>
    <lineage>
        <taxon>Eukaryota</taxon>
        <taxon>Fungi</taxon>
        <taxon>Fungi incertae sedis</taxon>
        <taxon>Chytridiomycota</taxon>
        <taxon>Chytridiomycota incertae sedis</taxon>
        <taxon>Chytridiomycetes</taxon>
        <taxon>Chytridiales</taxon>
        <taxon>Chytriomycetaceae</taxon>
        <taxon>Chytriomyces</taxon>
    </lineage>
</organism>
<comment type="pathway">
    <text evidence="4">Glycerolipid metabolism; triacylglycerol biosynthesis.</text>
</comment>
<evidence type="ECO:0000256" key="2">
    <source>
        <dbReference type="ARBA" id="ARBA00022679"/>
    </source>
</evidence>
<reference evidence="5 6" key="1">
    <citation type="journal article" date="2019" name="Sci. Rep.">
        <title>Comparative genomics of chytrid fungi reveal insights into the obligate biotrophic and pathogenic lifestyle of Synchytrium endobioticum.</title>
        <authorList>
            <person name="van de Vossenberg B.T.L.H."/>
            <person name="Warris S."/>
            <person name="Nguyen H.D.T."/>
            <person name="van Gent-Pelzer M.P.E."/>
            <person name="Joly D.L."/>
            <person name="van de Geest H.C."/>
            <person name="Bonants P.J.M."/>
            <person name="Smith D.S."/>
            <person name="Levesque C.A."/>
            <person name="van der Lee T.A.J."/>
        </authorList>
    </citation>
    <scope>NUCLEOTIDE SEQUENCE [LARGE SCALE GENOMIC DNA]</scope>
    <source>
        <strain evidence="5 6">CBS 675.73</strain>
    </source>
</reference>
<keyword evidence="3 4" id="KW-0012">Acyltransferase</keyword>
<comment type="function">
    <text evidence="4">Catalyzes the terminal and only committed step in triacylglycerol synthesis by using diacylglycerol and fatty acyl CoA as substrates.</text>
</comment>
<evidence type="ECO:0000313" key="5">
    <source>
        <dbReference type="EMBL" id="TPX76655.1"/>
    </source>
</evidence>
<comment type="caution">
    <text evidence="5">The sequence shown here is derived from an EMBL/GenBank/DDBJ whole genome shotgun (WGS) entry which is preliminary data.</text>
</comment>
<dbReference type="GO" id="GO:0004144">
    <property type="term" value="F:diacylglycerol O-acyltransferase activity"/>
    <property type="evidence" value="ECO:0007669"/>
    <property type="project" value="UniProtKB-UniRule"/>
</dbReference>
<feature type="transmembrane region" description="Helical" evidence="4">
    <location>
        <begin position="12"/>
        <end position="31"/>
    </location>
</feature>
<dbReference type="Proteomes" id="UP000320333">
    <property type="component" value="Unassembled WGS sequence"/>
</dbReference>
<dbReference type="CDD" id="cd07987">
    <property type="entry name" value="LPLAT_MGAT-like"/>
    <property type="match status" value="1"/>
</dbReference>
<keyword evidence="6" id="KW-1185">Reference proteome</keyword>
<dbReference type="GO" id="GO:0005789">
    <property type="term" value="C:endoplasmic reticulum membrane"/>
    <property type="evidence" value="ECO:0007669"/>
    <property type="project" value="UniProtKB-SubCell"/>
</dbReference>
<keyword evidence="4" id="KW-0443">Lipid metabolism</keyword>
<accession>A0A507FM02</accession>
<name>A0A507FM02_9FUNG</name>
<dbReference type="Pfam" id="PF03982">
    <property type="entry name" value="DAGAT"/>
    <property type="match status" value="1"/>
</dbReference>
<evidence type="ECO:0000256" key="3">
    <source>
        <dbReference type="ARBA" id="ARBA00023315"/>
    </source>
</evidence>
<sequence>MTAPAPSASFQLLPILLYPGILLVSLLRRFLSWPHDYAFVFTPPSKTLIRMATAPFLFMFPTKIKNLEVVHKHKRRKIMFVGNHLIGGMDLAFTMPLIYLNTGVYPRGVADILHYRFPFWAHGITLFGGVNGSRENCNIIMKAGEPLMLLPGGINEVLKDDRMDKYTLIWKDRVGFVKLAIEHGYTIIPFGIIGLEDMVSIAFSIPSGLFFWLMGDTRGLAAPAANMKMQHPTSKPMPFPDIRIPILYPWLSFQTSYLVFGDPIECAGDFVDKESVYALRNQVRDSVEGCIKSGQRMQSVDPRRYRKTFGQWF</sequence>
<dbReference type="GO" id="GO:0006071">
    <property type="term" value="P:glycerol metabolic process"/>
    <property type="evidence" value="ECO:0007669"/>
    <property type="project" value="UniProtKB-UniRule"/>
</dbReference>
<evidence type="ECO:0000313" key="6">
    <source>
        <dbReference type="Proteomes" id="UP000320333"/>
    </source>
</evidence>
<keyword evidence="4" id="KW-0444">Lipid biosynthesis</keyword>
<comment type="catalytic activity">
    <reaction evidence="4">
        <text>an acyl-CoA + a 1,2-diacyl-sn-glycerol = a triacyl-sn-glycerol + CoA</text>
        <dbReference type="Rhea" id="RHEA:10868"/>
        <dbReference type="ChEBI" id="CHEBI:17815"/>
        <dbReference type="ChEBI" id="CHEBI:57287"/>
        <dbReference type="ChEBI" id="CHEBI:58342"/>
        <dbReference type="ChEBI" id="CHEBI:64615"/>
        <dbReference type="EC" id="2.3.1.20"/>
    </reaction>
</comment>
<dbReference type="PANTHER" id="PTHR22753:SF14">
    <property type="entry name" value="MONOACYLGLYCEROL_DIACYLGLYCEROL O-ACYLTRANSFERASE"/>
    <property type="match status" value="1"/>
</dbReference>
<protein>
    <recommendedName>
        <fullName evidence="4">Diacylglycerol O-acyltransferase</fullName>
        <ecNumber evidence="4">2.3.1.20</ecNumber>
    </recommendedName>
</protein>
<proteinExistence type="inferred from homology"/>
<dbReference type="EMBL" id="QEAP01000040">
    <property type="protein sequence ID" value="TPX76655.1"/>
    <property type="molecule type" value="Genomic_DNA"/>
</dbReference>
<keyword evidence="4" id="KW-1133">Transmembrane helix</keyword>
<dbReference type="STRING" id="246404.A0A507FM02"/>